<dbReference type="Proteomes" id="UP000681340">
    <property type="component" value="Unassembled WGS sequence"/>
</dbReference>
<comment type="caution">
    <text evidence="2">The sequence shown here is derived from an EMBL/GenBank/DDBJ whole genome shotgun (WGS) entry which is preliminary data.</text>
</comment>
<evidence type="ECO:0000313" key="3">
    <source>
        <dbReference type="Proteomes" id="UP000681340"/>
    </source>
</evidence>
<reference evidence="2" key="1">
    <citation type="submission" date="2021-03" db="EMBL/GenBank/DDBJ databases">
        <title>Whole genome shotgun sequence of Actinoplanes auranticolor NBRC 12245.</title>
        <authorList>
            <person name="Komaki H."/>
            <person name="Tamura T."/>
        </authorList>
    </citation>
    <scope>NUCLEOTIDE SEQUENCE</scope>
    <source>
        <strain evidence="2">NBRC 12245</strain>
    </source>
</reference>
<accession>A0A919VXD5</accession>
<organism evidence="2 3">
    <name type="scientific">Actinoplanes auranticolor</name>
    <dbReference type="NCBI Taxonomy" id="47988"/>
    <lineage>
        <taxon>Bacteria</taxon>
        <taxon>Bacillati</taxon>
        <taxon>Actinomycetota</taxon>
        <taxon>Actinomycetes</taxon>
        <taxon>Micromonosporales</taxon>
        <taxon>Micromonosporaceae</taxon>
        <taxon>Actinoplanes</taxon>
    </lineage>
</organism>
<protein>
    <submittedName>
        <fullName evidence="2">Uncharacterized protein</fullName>
    </submittedName>
</protein>
<evidence type="ECO:0000313" key="2">
    <source>
        <dbReference type="EMBL" id="GIM80576.1"/>
    </source>
</evidence>
<dbReference type="EMBL" id="BOQL01000101">
    <property type="protein sequence ID" value="GIM80576.1"/>
    <property type="molecule type" value="Genomic_DNA"/>
</dbReference>
<proteinExistence type="predicted"/>
<dbReference type="RefSeq" id="WP_212994890.1">
    <property type="nucleotide sequence ID" value="NZ_BAABEA010000033.1"/>
</dbReference>
<gene>
    <name evidence="2" type="ORF">Aau02nite_91180</name>
</gene>
<dbReference type="AlphaFoldDB" id="A0A919VXD5"/>
<evidence type="ECO:0000256" key="1">
    <source>
        <dbReference type="SAM" id="Coils"/>
    </source>
</evidence>
<keyword evidence="1" id="KW-0175">Coiled coil</keyword>
<feature type="coiled-coil region" evidence="1">
    <location>
        <begin position="223"/>
        <end position="250"/>
    </location>
</feature>
<sequence>MGINWDYANLDAVDALGIFRDYEGEHGEDPGWARSVIDRIYAEKASDTTSHKDDTSSNFDRDNYDADELAVWDWYAETYVGMDQSAWDDVKKDRVDEIMDDIDTLKPGEYHDFTDEGSSWKPPVTTEFTGDVSGNNEMVVNTEAIQHLINQFATIAVGEHKGLLLDLATELDGKMIKPGGFARAEILRQKIDGTGEGNPGIRGDTIGLLRTLHRALFDLQAGLQVMKTEYEKTEEDNEVTQAKLQELLKDAWSEIGALNKYGTVGGSTEA</sequence>
<keyword evidence="3" id="KW-1185">Reference proteome</keyword>
<name>A0A919VXD5_9ACTN</name>